<dbReference type="PATRIC" id="fig|1307839.3.peg.2615"/>
<gene>
    <name evidence="2" type="ORF">L21SP5_02489</name>
</gene>
<evidence type="ECO:0000259" key="1">
    <source>
        <dbReference type="Pfam" id="PF01863"/>
    </source>
</evidence>
<dbReference type="EMBL" id="CP013118">
    <property type="protein sequence ID" value="ALO16113.1"/>
    <property type="molecule type" value="Genomic_DNA"/>
</dbReference>
<dbReference type="Proteomes" id="UP000064893">
    <property type="component" value="Chromosome"/>
</dbReference>
<dbReference type="STRING" id="1307839.L21SP5_02489"/>
<proteinExistence type="predicted"/>
<evidence type="ECO:0000313" key="2">
    <source>
        <dbReference type="EMBL" id="ALO16113.1"/>
    </source>
</evidence>
<reference evidence="2 3" key="1">
    <citation type="submission" date="2015-11" db="EMBL/GenBank/DDBJ databases">
        <title>Description and complete genome sequence of a novel strain predominating in hypersaline microbial mats and representing a new family of the Bacteriodetes phylum.</title>
        <authorList>
            <person name="Spring S."/>
            <person name="Bunk B."/>
            <person name="Sproer C."/>
            <person name="Klenk H.-P."/>
        </authorList>
    </citation>
    <scope>NUCLEOTIDE SEQUENCE [LARGE SCALE GENOMIC DNA]</scope>
    <source>
        <strain evidence="2 3">L21-Spi-D4</strain>
    </source>
</reference>
<dbReference type="PANTHER" id="PTHR30399:SF1">
    <property type="entry name" value="UTP PYROPHOSPHATASE"/>
    <property type="match status" value="1"/>
</dbReference>
<dbReference type="RefSeq" id="WP_057953513.1">
    <property type="nucleotide sequence ID" value="NZ_CP013118.1"/>
</dbReference>
<dbReference type="AlphaFoldDB" id="A0A0S2I1C1"/>
<dbReference type="InterPro" id="IPR053136">
    <property type="entry name" value="UTP_pyrophosphatase-like"/>
</dbReference>
<dbReference type="PANTHER" id="PTHR30399">
    <property type="entry name" value="UNCHARACTERIZED PROTEIN YGJP"/>
    <property type="match status" value="1"/>
</dbReference>
<sequence length="241" mass="28502">MKAKYYYLEDKEIGKIKIVPKNGLKNFNIRLKPFDIVTISSPASASQKQIARVIERKKKWILEKQAYNKSIEQKRTVFEHQTTIETFFNQFTIQQNDTDRLRLMGKKPEYVIAVPQKIDIKNPAFQQGIKNIIDFVLEDEASKYLPKRTQELAKQFKFRYNNLSFRNNKTRWGSCSTKGNISLNIQLMRLPTRMIDYVIIHELCHTIHPNHGSGFKKLLYSIMPEAPHIEKEMKNYRTQIY</sequence>
<dbReference type="Pfam" id="PF01863">
    <property type="entry name" value="YgjP-like"/>
    <property type="match status" value="1"/>
</dbReference>
<dbReference type="KEGG" id="blq:L21SP5_02489"/>
<organism evidence="2 3">
    <name type="scientific">Salinivirga cyanobacteriivorans</name>
    <dbReference type="NCBI Taxonomy" id="1307839"/>
    <lineage>
        <taxon>Bacteria</taxon>
        <taxon>Pseudomonadati</taxon>
        <taxon>Bacteroidota</taxon>
        <taxon>Bacteroidia</taxon>
        <taxon>Bacteroidales</taxon>
        <taxon>Salinivirgaceae</taxon>
        <taxon>Salinivirga</taxon>
    </lineage>
</organism>
<evidence type="ECO:0000313" key="3">
    <source>
        <dbReference type="Proteomes" id="UP000064893"/>
    </source>
</evidence>
<dbReference type="OrthoDB" id="9811177at2"/>
<feature type="domain" description="YgjP-like metallopeptidase" evidence="1">
    <location>
        <begin position="25"/>
        <end position="235"/>
    </location>
</feature>
<protein>
    <recommendedName>
        <fullName evidence="1">YgjP-like metallopeptidase domain-containing protein</fullName>
    </recommendedName>
</protein>
<keyword evidence="3" id="KW-1185">Reference proteome</keyword>
<name>A0A0S2I1C1_9BACT</name>
<dbReference type="Gene3D" id="3.30.2010.10">
    <property type="entry name" value="Metalloproteases ('zincins'), catalytic domain"/>
    <property type="match status" value="1"/>
</dbReference>
<dbReference type="CDD" id="cd07344">
    <property type="entry name" value="M48_yhfN_like"/>
    <property type="match status" value="1"/>
</dbReference>
<dbReference type="InterPro" id="IPR002725">
    <property type="entry name" value="YgjP-like_metallopeptidase"/>
</dbReference>
<accession>A0A0S2I1C1</accession>